<protein>
    <submittedName>
        <fullName evidence="1">Uncharacterized protein</fullName>
    </submittedName>
</protein>
<feature type="non-terminal residue" evidence="1">
    <location>
        <position position="1"/>
    </location>
</feature>
<dbReference type="Proteomes" id="UP001170481">
    <property type="component" value="Unassembled WGS sequence"/>
</dbReference>
<comment type="caution">
    <text evidence="1">The sequence shown here is derived from an EMBL/GenBank/DDBJ whole genome shotgun (WGS) entry which is preliminary data.</text>
</comment>
<evidence type="ECO:0000313" key="2">
    <source>
        <dbReference type="Proteomes" id="UP001170481"/>
    </source>
</evidence>
<reference evidence="1" key="1">
    <citation type="submission" date="2023-07" db="EMBL/GenBank/DDBJ databases">
        <title>Genome content predicts the carbon catabolic preferences of heterotrophic bacteria.</title>
        <authorList>
            <person name="Gralka M."/>
        </authorList>
    </citation>
    <scope>NUCLEOTIDE SEQUENCE</scope>
    <source>
        <strain evidence="1">C2R13</strain>
    </source>
</reference>
<proteinExistence type="predicted"/>
<name>A0AAP4U2P8_9GAMM</name>
<dbReference type="EMBL" id="JAUORK010000026">
    <property type="protein sequence ID" value="MDO6673481.1"/>
    <property type="molecule type" value="Genomic_DNA"/>
</dbReference>
<gene>
    <name evidence="1" type="ORF">Q4535_15330</name>
</gene>
<accession>A0AAP4U2P8</accession>
<organism evidence="1 2">
    <name type="scientific">Cobetia amphilecti</name>
    <dbReference type="NCBI Taxonomy" id="1055104"/>
    <lineage>
        <taxon>Bacteria</taxon>
        <taxon>Pseudomonadati</taxon>
        <taxon>Pseudomonadota</taxon>
        <taxon>Gammaproteobacteria</taxon>
        <taxon>Oceanospirillales</taxon>
        <taxon>Halomonadaceae</taxon>
        <taxon>Cobetia</taxon>
    </lineage>
</organism>
<dbReference type="AlphaFoldDB" id="A0AAP4U2P8"/>
<dbReference type="RefSeq" id="WP_303595166.1">
    <property type="nucleotide sequence ID" value="NZ_JAUORK010000026.1"/>
</dbReference>
<evidence type="ECO:0000313" key="1">
    <source>
        <dbReference type="EMBL" id="MDO6673481.1"/>
    </source>
</evidence>
<sequence>VRHLAERGSLLCKAAPDKQHHLPELHACGQPSAAYRVPMTRRADDGAGFQPITRVEANSFTEVRHHVDKALVYYHLGNNESGG</sequence>